<evidence type="ECO:0000256" key="11">
    <source>
        <dbReference type="ARBA" id="ARBA00023065"/>
    </source>
</evidence>
<name>A0A452TMY4_URSMA</name>
<sequence length="662" mass="72843">MASPSSPLAFRLQTSDGGQDGGEVDKGGRGDGPPPMESPFQGEDRNSSPQIKVNLNYRKRAGVSQPDPNRFDRDRLFTAVARGVPEDLAGLPEYLSRTSKYLTDSEYTEGSTGKTCLMKAVLNLRDGANACILPLLQIDRDSGNPQPLVNAQCTDEYYRGHSALHIAIEKRSLQCVKLLVENGANVHARACGHFFQKKSQGTCFYFGELPLSLAACTKQWDVVTYLLENPHQPASLQAADSLGNTVLHALVMIADNSAENSALVIRMYDGLLCAGARLCPTVQLEDIPNLQGLTPLKLAAKEGKIEIFRHILQREFSGPCQSLSRKFTEWCYGPVRVSLYDLASVDSWEENSVLEIIAFHCRSLHRHRMVVLEPLNQLLQAKWDLLIPKFFFNFLCYLTYMLLFTAVAYHQPALEKAFFPPKVTAGDSMLLLGHILILLGGVYLLVGQLWYFWRRRLFIWISFVDSYFELLFLAQALLTVLSQVLCFLAVEWYLPLLVSSLVLGWLNLLYYTRGLQHTGIYSVMIQKVRDGGGPGVDRAGYNPPAGLLLASAARRPPPQLAWPEENARASLSGPTKADICRNLPSGSVLCRDKQTRDPQGVRASSHHGGAYIVPLSSSVGLCPGTSGPRDFSAFIHLFNRSLGSVSCGPGPVLSAGIHGFGG</sequence>
<dbReference type="InterPro" id="IPR002110">
    <property type="entry name" value="Ankyrin_rpt"/>
</dbReference>
<reference evidence="18" key="1">
    <citation type="submission" date="2019-03" db="UniProtKB">
        <authorList>
            <consortium name="Ensembl"/>
        </authorList>
    </citation>
    <scope>IDENTIFICATION</scope>
</reference>
<dbReference type="GO" id="GO:0098703">
    <property type="term" value="P:calcium ion import across plasma membrane"/>
    <property type="evidence" value="ECO:0007669"/>
    <property type="project" value="TreeGrafter"/>
</dbReference>
<evidence type="ECO:0000256" key="12">
    <source>
        <dbReference type="ARBA" id="ARBA00023136"/>
    </source>
</evidence>
<feature type="repeat" description="ANK" evidence="15">
    <location>
        <begin position="159"/>
        <end position="191"/>
    </location>
</feature>
<feature type="transmembrane region" description="Helical" evidence="17">
    <location>
        <begin position="492"/>
        <end position="511"/>
    </location>
</feature>
<keyword evidence="6 17" id="KW-0812">Transmembrane</keyword>
<keyword evidence="11" id="KW-0406">Ion transport</keyword>
<evidence type="ECO:0000256" key="2">
    <source>
        <dbReference type="ARBA" id="ARBA00022448"/>
    </source>
</evidence>
<dbReference type="AlphaFoldDB" id="A0A452TMY4"/>
<organism evidence="18">
    <name type="scientific">Ursus maritimus</name>
    <name type="common">Polar bear</name>
    <name type="synonym">Thalarctos maritimus</name>
    <dbReference type="NCBI Taxonomy" id="29073"/>
    <lineage>
        <taxon>Eukaryota</taxon>
        <taxon>Metazoa</taxon>
        <taxon>Chordata</taxon>
        <taxon>Craniata</taxon>
        <taxon>Vertebrata</taxon>
        <taxon>Euteleostomi</taxon>
        <taxon>Mammalia</taxon>
        <taxon>Eutheria</taxon>
        <taxon>Laurasiatheria</taxon>
        <taxon>Carnivora</taxon>
        <taxon>Caniformia</taxon>
        <taxon>Ursidae</taxon>
        <taxon>Ursus</taxon>
    </lineage>
</organism>
<accession>A0A452TMY4</accession>
<dbReference type="Pfam" id="PF00023">
    <property type="entry name" value="Ank"/>
    <property type="match status" value="1"/>
</dbReference>
<gene>
    <name evidence="18" type="primary">TRPV2</name>
</gene>
<evidence type="ECO:0000256" key="8">
    <source>
        <dbReference type="ARBA" id="ARBA00022837"/>
    </source>
</evidence>
<evidence type="ECO:0000256" key="10">
    <source>
        <dbReference type="ARBA" id="ARBA00023043"/>
    </source>
</evidence>
<dbReference type="Gene3D" id="1.25.40.20">
    <property type="entry name" value="Ankyrin repeat-containing domain"/>
    <property type="match status" value="1"/>
</dbReference>
<keyword evidence="8" id="KW-0106">Calcium</keyword>
<dbReference type="GO" id="GO:0005886">
    <property type="term" value="C:plasma membrane"/>
    <property type="evidence" value="ECO:0007669"/>
    <property type="project" value="UniProtKB-SubCell"/>
</dbReference>
<keyword evidence="7" id="KW-0677">Repeat</keyword>
<feature type="transmembrane region" description="Helical" evidence="17">
    <location>
        <begin position="390"/>
        <end position="409"/>
    </location>
</feature>
<evidence type="ECO:0000256" key="13">
    <source>
        <dbReference type="ARBA" id="ARBA00023303"/>
    </source>
</evidence>
<dbReference type="GO" id="GO:0005262">
    <property type="term" value="F:calcium channel activity"/>
    <property type="evidence" value="ECO:0007669"/>
    <property type="project" value="UniProtKB-KW"/>
</dbReference>
<evidence type="ECO:0000256" key="1">
    <source>
        <dbReference type="ARBA" id="ARBA00004651"/>
    </source>
</evidence>
<dbReference type="PANTHER" id="PTHR10582:SF5">
    <property type="entry name" value="TRANSIENT RECEPTOR POTENTIAL CATION CHANNEL SUBFAMILY V MEMBER 2"/>
    <property type="match status" value="1"/>
</dbReference>
<dbReference type="Ensembl" id="ENSUMAT00000011057.1">
    <property type="protein sequence ID" value="ENSUMAP00000009253.1"/>
    <property type="gene ID" value="ENSUMAG00000006958.1"/>
</dbReference>
<dbReference type="InterPro" id="IPR036770">
    <property type="entry name" value="Ankyrin_rpt-contain_sf"/>
</dbReference>
<feature type="transmembrane region" description="Helical" evidence="17">
    <location>
        <begin position="429"/>
        <end position="450"/>
    </location>
</feature>
<dbReference type="PANTHER" id="PTHR10582">
    <property type="entry name" value="TRANSIENT RECEPTOR POTENTIAL ION CHANNEL PROTEIN"/>
    <property type="match status" value="1"/>
</dbReference>
<dbReference type="PROSITE" id="PS50297">
    <property type="entry name" value="ANK_REP_REGION"/>
    <property type="match status" value="1"/>
</dbReference>
<dbReference type="GeneTree" id="ENSGT00940000158512"/>
<keyword evidence="5" id="KW-0107">Calcium channel</keyword>
<evidence type="ECO:0000256" key="5">
    <source>
        <dbReference type="ARBA" id="ARBA00022673"/>
    </source>
</evidence>
<dbReference type="SUPFAM" id="SSF48403">
    <property type="entry name" value="Ankyrin repeat"/>
    <property type="match status" value="1"/>
</dbReference>
<dbReference type="FunFam" id="1.25.40.20:FF:000018">
    <property type="entry name" value="Transient receptor potential cation channel subfamily V member 1"/>
    <property type="match status" value="1"/>
</dbReference>
<evidence type="ECO:0000256" key="16">
    <source>
        <dbReference type="SAM" id="MobiDB-lite"/>
    </source>
</evidence>
<keyword evidence="4" id="KW-0109">Calcium transport</keyword>
<keyword evidence="3" id="KW-1003">Cell membrane</keyword>
<evidence type="ECO:0000256" key="15">
    <source>
        <dbReference type="PROSITE-ProRule" id="PRU00023"/>
    </source>
</evidence>
<dbReference type="PRINTS" id="PR01768">
    <property type="entry name" value="TRPVRECEPTOR"/>
</dbReference>
<dbReference type="NCBIfam" id="TIGR00870">
    <property type="entry name" value="trp"/>
    <property type="match status" value="1"/>
</dbReference>
<comment type="catalytic activity">
    <reaction evidence="14">
        <text>Ca(2+)(in) = Ca(2+)(out)</text>
        <dbReference type="Rhea" id="RHEA:29671"/>
        <dbReference type="ChEBI" id="CHEBI:29108"/>
    </reaction>
</comment>
<dbReference type="SMART" id="SM00248">
    <property type="entry name" value="ANK"/>
    <property type="match status" value="4"/>
</dbReference>
<keyword evidence="9 17" id="KW-1133">Transmembrane helix</keyword>
<dbReference type="InterPro" id="IPR008347">
    <property type="entry name" value="TrpV1-4"/>
</dbReference>
<feature type="transmembrane region" description="Helical" evidence="17">
    <location>
        <begin position="457"/>
        <end position="480"/>
    </location>
</feature>
<feature type="region of interest" description="Disordered" evidence="16">
    <location>
        <begin position="1"/>
        <end position="50"/>
    </location>
</feature>
<evidence type="ECO:0000256" key="17">
    <source>
        <dbReference type="SAM" id="Phobius"/>
    </source>
</evidence>
<evidence type="ECO:0000256" key="7">
    <source>
        <dbReference type="ARBA" id="ARBA00022737"/>
    </source>
</evidence>
<evidence type="ECO:0000313" key="18">
    <source>
        <dbReference type="Ensembl" id="ENSUMAP00000009253"/>
    </source>
</evidence>
<dbReference type="PROSITE" id="PS50088">
    <property type="entry name" value="ANK_REPEAT"/>
    <property type="match status" value="1"/>
</dbReference>
<dbReference type="InterPro" id="IPR024862">
    <property type="entry name" value="TRPV"/>
</dbReference>
<keyword evidence="10 15" id="KW-0040">ANK repeat</keyword>
<proteinExistence type="predicted"/>
<keyword evidence="13" id="KW-0407">Ion channel</keyword>
<comment type="subcellular location">
    <subcellularLocation>
        <location evidence="1">Cell membrane</location>
        <topology evidence="1">Multi-pass membrane protein</topology>
    </subcellularLocation>
</comment>
<evidence type="ECO:0000256" key="3">
    <source>
        <dbReference type="ARBA" id="ARBA00022475"/>
    </source>
</evidence>
<evidence type="ECO:0000256" key="4">
    <source>
        <dbReference type="ARBA" id="ARBA00022568"/>
    </source>
</evidence>
<evidence type="ECO:0000256" key="9">
    <source>
        <dbReference type="ARBA" id="ARBA00022989"/>
    </source>
</evidence>
<keyword evidence="12 17" id="KW-0472">Membrane</keyword>
<keyword evidence="2" id="KW-0813">Transport</keyword>
<evidence type="ECO:0000256" key="14">
    <source>
        <dbReference type="ARBA" id="ARBA00036634"/>
    </source>
</evidence>
<protein>
    <submittedName>
        <fullName evidence="18">Transient receptor potential cation channel subfamily V member 2</fullName>
    </submittedName>
</protein>
<evidence type="ECO:0000256" key="6">
    <source>
        <dbReference type="ARBA" id="ARBA00022692"/>
    </source>
</evidence>